<dbReference type="InterPro" id="IPR008979">
    <property type="entry name" value="Galactose-bd-like_sf"/>
</dbReference>
<dbReference type="Gene3D" id="2.60.40.10">
    <property type="entry name" value="Immunoglobulins"/>
    <property type="match status" value="1"/>
</dbReference>
<accession>A0A087D337</accession>
<keyword evidence="4" id="KW-1185">Reference proteome</keyword>
<dbReference type="PANTHER" id="PTHR22925">
    <property type="entry name" value="GLYCOSYL HYDROLASE 43 FAMILY MEMBER"/>
    <property type="match status" value="1"/>
</dbReference>
<dbReference type="GO" id="GO:0005975">
    <property type="term" value="P:carbohydrate metabolic process"/>
    <property type="evidence" value="ECO:0007669"/>
    <property type="project" value="UniProtKB-ARBA"/>
</dbReference>
<dbReference type="AlphaFoldDB" id="A0A087D337"/>
<dbReference type="Gene3D" id="2.60.40.4270">
    <property type="entry name" value="Listeria-Bacteroides repeat domain"/>
    <property type="match status" value="3"/>
</dbReference>
<dbReference type="Gene3D" id="2.60.120.260">
    <property type="entry name" value="Galactose-binding domain-like"/>
    <property type="match status" value="1"/>
</dbReference>
<reference evidence="3 4" key="1">
    <citation type="submission" date="2014-03" db="EMBL/GenBank/DDBJ databases">
        <title>Genomics of Bifidobacteria.</title>
        <authorList>
            <person name="Ventura M."/>
            <person name="Milani C."/>
            <person name="Lugli G.A."/>
        </authorList>
    </citation>
    <scope>NUCLEOTIDE SEQUENCE [LARGE SCALE GENOMIC DNA]</scope>
    <source>
        <strain evidence="3 4">LMG 21589</strain>
    </source>
</reference>
<proteinExistence type="predicted"/>
<feature type="domain" description="F5/8 type C" evidence="2">
    <location>
        <begin position="507"/>
        <end position="618"/>
    </location>
</feature>
<comment type="caution">
    <text evidence="3">The sequence shown here is derived from an EMBL/GenBank/DDBJ whole genome shotgun (WGS) entry which is preliminary data.</text>
</comment>
<evidence type="ECO:0000313" key="4">
    <source>
        <dbReference type="Proteomes" id="UP000029033"/>
    </source>
</evidence>
<dbReference type="InterPro" id="IPR023296">
    <property type="entry name" value="Glyco_hydro_beta-prop_sf"/>
</dbReference>
<dbReference type="Proteomes" id="UP000029033">
    <property type="component" value="Unassembled WGS sequence"/>
</dbReference>
<dbReference type="PANTHER" id="PTHR22925:SF3">
    <property type="entry name" value="GLYCOSYL HYDROLASE FAMILY PROTEIN 43"/>
    <property type="match status" value="1"/>
</dbReference>
<dbReference type="GO" id="GO:0030313">
    <property type="term" value="C:cell envelope"/>
    <property type="evidence" value="ECO:0007669"/>
    <property type="project" value="UniProtKB-SubCell"/>
</dbReference>
<name>A0A087D337_9BIFI</name>
<dbReference type="EMBL" id="JGZO01000034">
    <property type="protein sequence ID" value="KFI89937.1"/>
    <property type="molecule type" value="Genomic_DNA"/>
</dbReference>
<dbReference type="Gene3D" id="2.115.10.20">
    <property type="entry name" value="Glycosyl hydrolase domain, family 43"/>
    <property type="match status" value="1"/>
</dbReference>
<dbReference type="InterPro" id="IPR000421">
    <property type="entry name" value="FA58C"/>
</dbReference>
<protein>
    <submittedName>
        <fullName evidence="3">Fibronectin</fullName>
    </submittedName>
</protein>
<organism evidence="3 4">
    <name type="scientific">Bifidobacterium scardovii</name>
    <dbReference type="NCBI Taxonomy" id="158787"/>
    <lineage>
        <taxon>Bacteria</taxon>
        <taxon>Bacillati</taxon>
        <taxon>Actinomycetota</taxon>
        <taxon>Actinomycetes</taxon>
        <taxon>Bifidobacteriales</taxon>
        <taxon>Bifidobacteriaceae</taxon>
        <taxon>Bifidobacterium</taxon>
    </lineage>
</organism>
<dbReference type="STRING" id="158787.BSCA_0267"/>
<dbReference type="eggNOG" id="COG3507">
    <property type="taxonomic scope" value="Bacteria"/>
</dbReference>
<dbReference type="eggNOG" id="COG2247">
    <property type="taxonomic scope" value="Bacteria"/>
</dbReference>
<dbReference type="SUPFAM" id="SSF49785">
    <property type="entry name" value="Galactose-binding domain-like"/>
    <property type="match status" value="1"/>
</dbReference>
<sequence length="899" mass="99026">MLHLGSRRLSRIRLGRIVALAVSAAICLTVGIVSRTAYAEGPAFRAAAQVFKLSGENGADNAKVFWQKVSGADSYTVFRKQGDARVEVGATSSATMDDYGLSDGQQYAYEVQAKSGSSVIATASTNDVETFTPSQTTFTQNNVVPAQQVWNNPLAKQDVVFPTTQTGSTENPSDWNQSNPETVVTGTQCPAFNQLVTYWGRRHVSNWDRRESTFNWNDNDGGGLSITQRVSWDFWTQLNNTRTHFQCDTSFKVKDSKTGTDWKLANATMQHANRTRNTVTGDAILYGQLNKTLGLLLVDIDPESGTVKSYFADRPLNQDVGDLALFVDDDNTAYIVAAAHSNTDTVLIKLNREWNAPSELVATLFQGEKREAPGIQKINGKYFFFSSGVRGWYPSQTKYAYADSIAGPWSPLQEIGNASTNDAQFGWLRTDSGTKRTTYTIVGQHWGANRNPQSALKNAWRVFPIAMNVTYADTAWYPQVDFDKEYGAVPVQIGRNLSRGRVAVDSENGNTLALTDGMDSESSGYISHTKSPYTVTVDLGVSSAISEVDFTTHLNDDAYTNYKYSLSVSQDGTNYSQVTDGSANTFMGFVPNAYSGTVTGRYVRLTVNSWDEVSDISGWNKPLEGLQEITVYGSNSSPAIPEAPVNVTPPSYMVTFDTRGGKAYPAKSVKSGDLLDLSSSPEWTDPAQYSFNGWSLDAAGTQPIDLKTYRVSGDVILFAQWTSTRRYTVTFDAQGGESVPAQEVKQGDAVTVPKDPSRVGYTFAGWSWSKSYLDKVDFNALRIWKDTTVYASWTRNYTVRFDSNGGSTVPDQTVVQDGQVSVPKDPSRVGYTFAGWSWSKSYLDKVDFNALRIWHDETVYASWSKSSRSLSQFPGVDNSYFNLDENSPFARSEGIAGIR</sequence>
<dbReference type="InterPro" id="IPR042229">
    <property type="entry name" value="Listeria/Bacterioides_rpt_sf"/>
</dbReference>
<evidence type="ECO:0000313" key="3">
    <source>
        <dbReference type="EMBL" id="KFI89937.1"/>
    </source>
</evidence>
<evidence type="ECO:0000259" key="2">
    <source>
        <dbReference type="Pfam" id="PF00754"/>
    </source>
</evidence>
<dbReference type="SUPFAM" id="SSF75005">
    <property type="entry name" value="Arabinanase/levansucrase/invertase"/>
    <property type="match status" value="1"/>
</dbReference>
<dbReference type="InterPro" id="IPR013783">
    <property type="entry name" value="Ig-like_fold"/>
</dbReference>
<dbReference type="InterPro" id="IPR013378">
    <property type="entry name" value="InlB-like_B-rpt"/>
</dbReference>
<gene>
    <name evidence="3" type="ORF">BSCA_0267</name>
</gene>
<comment type="subcellular location">
    <subcellularLocation>
        <location evidence="1">Cell envelope</location>
    </subcellularLocation>
</comment>
<evidence type="ECO:0000256" key="1">
    <source>
        <dbReference type="ARBA" id="ARBA00004196"/>
    </source>
</evidence>
<dbReference type="Pfam" id="PF09479">
    <property type="entry name" value="Flg_new"/>
    <property type="match status" value="3"/>
</dbReference>
<dbReference type="Pfam" id="PF00754">
    <property type="entry name" value="F5_F8_type_C"/>
    <property type="match status" value="1"/>
</dbReference>